<accession>E3ZQJ0</accession>
<dbReference type="AlphaFoldDB" id="E3ZQJ0"/>
<dbReference type="InterPro" id="IPR029063">
    <property type="entry name" value="SAM-dependent_MTases_sf"/>
</dbReference>
<dbReference type="SUPFAM" id="SSF53335">
    <property type="entry name" value="S-adenosyl-L-methionine-dependent methyltransferases"/>
    <property type="match status" value="1"/>
</dbReference>
<dbReference type="Pfam" id="PF04816">
    <property type="entry name" value="TrmK"/>
    <property type="match status" value="1"/>
</dbReference>
<dbReference type="Gene3D" id="3.40.50.150">
    <property type="entry name" value="Vaccinia Virus protein VP39"/>
    <property type="match status" value="1"/>
</dbReference>
<dbReference type="PANTHER" id="PTHR38451">
    <property type="entry name" value="TRNA (ADENINE(22)-N(1))-METHYLTRANSFERASE"/>
    <property type="match status" value="1"/>
</dbReference>
<protein>
    <submittedName>
        <fullName evidence="1">S-adenosylmethionine</fullName>
    </submittedName>
</protein>
<dbReference type="FunFam" id="3.40.50.150:FF:000136">
    <property type="entry name" value="tRNA (Adenine(22)-N(1))-methyltransferase TrmK"/>
    <property type="match status" value="1"/>
</dbReference>
<organism evidence="1">
    <name type="scientific">Listeria seeligeri FSL N1-067</name>
    <dbReference type="NCBI Taxonomy" id="702453"/>
    <lineage>
        <taxon>Bacteria</taxon>
        <taxon>Bacillati</taxon>
        <taxon>Bacillota</taxon>
        <taxon>Bacilli</taxon>
        <taxon>Bacillales</taxon>
        <taxon>Listeriaceae</taxon>
        <taxon>Listeria</taxon>
    </lineage>
</organism>
<comment type="caution">
    <text evidence="1">The sequence shown here is derived from an EMBL/GenBank/DDBJ whole genome shotgun (WGS) entry which is preliminary data.</text>
</comment>
<dbReference type="InterPro" id="IPR006901">
    <property type="entry name" value="TrmK"/>
</dbReference>
<sequence length="243" mass="27540">MKIESRELKVNEEQLSKRLEKVASYIAHNERIADIGSDHAYLPCFAIKNKAASFAVAGEVVDGPFQSAQKQVRSSGLTAQIDVRKGNGLEVINPEDAIDTIVIAGMGGTLIRTILEEGQAKLTNVTKLILQPNIAAFQLREWSEKNNWTIISEAILREDNKIYEIIVLEPATEPVKWTEHEIFFGPHLLKEQNPIFKSKWRHEANTWRNIIQTISINQPISEDNQTKIRELEHKIALVEDVLK</sequence>
<dbReference type="Gene3D" id="1.10.287.1890">
    <property type="match status" value="1"/>
</dbReference>
<dbReference type="Proteomes" id="UP000004302">
    <property type="component" value="Chromosome"/>
</dbReference>
<dbReference type="PANTHER" id="PTHR38451:SF1">
    <property type="entry name" value="TRNA (ADENINE(22)-N(1))-METHYLTRANSFERASE"/>
    <property type="match status" value="1"/>
</dbReference>
<proteinExistence type="predicted"/>
<dbReference type="EMBL" id="ADXJ01000661">
    <property type="protein sequence ID" value="EFS00105.1"/>
    <property type="molecule type" value="Genomic_DNA"/>
</dbReference>
<name>E3ZQJ0_LISSE</name>
<evidence type="ECO:0000313" key="1">
    <source>
        <dbReference type="EMBL" id="EFS00105.1"/>
    </source>
</evidence>
<reference evidence="1" key="1">
    <citation type="journal article" date="2010" name="Microbiol. Resour. Announc.">
        <title>Comparative genomics of the bacterial genus Listeria: Genome evolution is characterized by limited gene acquisition and limited gene loss.</title>
        <authorList>
            <person name="den Bakker H.C."/>
            <person name="Cummings C.A."/>
            <person name="Ferreira V."/>
            <person name="Vatta P."/>
            <person name="Orsi R.H."/>
            <person name="Degoricija L."/>
            <person name="Barker M."/>
            <person name="Petrauskene O."/>
            <person name="Furtado M.R."/>
            <person name="Wiedmann M."/>
        </authorList>
    </citation>
    <scope>NUCLEOTIDE SEQUENCE [LARGE SCALE GENOMIC DNA]</scope>
    <source>
        <strain evidence="1">FSL N1-067</strain>
    </source>
</reference>
<gene>
    <name evidence="1" type="ORF">NT03LS_1738</name>
</gene>
<dbReference type="PATRIC" id="fig|702453.3.peg.1422"/>
<dbReference type="GO" id="GO:0160105">
    <property type="term" value="F:tRNA (adenine(22)-N1)-methyltransferase activity"/>
    <property type="evidence" value="ECO:0007669"/>
    <property type="project" value="InterPro"/>
</dbReference>
<dbReference type="HOGENOM" id="CLU_071037_0_0_9"/>
<dbReference type="PIRSF" id="PIRSF018637">
    <property type="entry name" value="TrmK"/>
    <property type="match status" value="1"/>
</dbReference>